<dbReference type="AlphaFoldDB" id="A0A848KPI7"/>
<feature type="signal peptide" evidence="1">
    <location>
        <begin position="1"/>
        <end position="23"/>
    </location>
</feature>
<gene>
    <name evidence="2" type="ORF">HH308_01715</name>
</gene>
<reference evidence="2 3" key="1">
    <citation type="submission" date="2020-04" db="EMBL/GenBank/DDBJ databases">
        <title>Gordonia sp. nov. TBRC 11910.</title>
        <authorList>
            <person name="Suriyachadkun C."/>
        </authorList>
    </citation>
    <scope>NUCLEOTIDE SEQUENCE [LARGE SCALE GENOMIC DNA]</scope>
    <source>
        <strain evidence="2 3">TBRC 11910</strain>
    </source>
</reference>
<evidence type="ECO:0000313" key="2">
    <source>
        <dbReference type="EMBL" id="NMN99928.1"/>
    </source>
</evidence>
<dbReference type="Proteomes" id="UP000550729">
    <property type="component" value="Unassembled WGS sequence"/>
</dbReference>
<evidence type="ECO:0000256" key="1">
    <source>
        <dbReference type="SAM" id="SignalP"/>
    </source>
</evidence>
<keyword evidence="3" id="KW-1185">Reference proteome</keyword>
<evidence type="ECO:0000313" key="3">
    <source>
        <dbReference type="Proteomes" id="UP000550729"/>
    </source>
</evidence>
<keyword evidence="1" id="KW-0732">Signal</keyword>
<dbReference type="EMBL" id="JABBNB010000001">
    <property type="protein sequence ID" value="NMN99928.1"/>
    <property type="molecule type" value="Genomic_DNA"/>
</dbReference>
<dbReference type="RefSeq" id="WP_170192407.1">
    <property type="nucleotide sequence ID" value="NZ_JABBNB010000001.1"/>
</dbReference>
<accession>A0A848KPI7</accession>
<sequence>MTIRRRRAALSLLTVLSVSVAVAACSVNGTSQPDVSVRLPPAADFPTGVSATPVTGAGLAAVIADVVGDAPGGSVEPSTCAPAALSSNPADSAGLVAQLPAASDLPGTLTVLATRVATPLSAVESQVARCKSFVRTNVAGARSTVRQVLTPAPTSPVSDVSTLGIAATQTTGGSGPGGTGDNAFGVASKSYLAQREGVRVYVVYRGLATSAAAGADPQLVADQQTADLDALFGKAVTSAFGRGR</sequence>
<feature type="chain" id="PRO_5032283637" description="DUF5642 domain-containing protein" evidence="1">
    <location>
        <begin position="24"/>
        <end position="244"/>
    </location>
</feature>
<organism evidence="2 3">
    <name type="scientific">Gordonia asplenii</name>
    <dbReference type="NCBI Taxonomy" id="2725283"/>
    <lineage>
        <taxon>Bacteria</taxon>
        <taxon>Bacillati</taxon>
        <taxon>Actinomycetota</taxon>
        <taxon>Actinomycetes</taxon>
        <taxon>Mycobacteriales</taxon>
        <taxon>Gordoniaceae</taxon>
        <taxon>Gordonia</taxon>
    </lineage>
</organism>
<dbReference type="PROSITE" id="PS51257">
    <property type="entry name" value="PROKAR_LIPOPROTEIN"/>
    <property type="match status" value="1"/>
</dbReference>
<comment type="caution">
    <text evidence="2">The sequence shown here is derived from an EMBL/GenBank/DDBJ whole genome shotgun (WGS) entry which is preliminary data.</text>
</comment>
<evidence type="ECO:0008006" key="4">
    <source>
        <dbReference type="Google" id="ProtNLM"/>
    </source>
</evidence>
<proteinExistence type="predicted"/>
<name>A0A848KPI7_9ACTN</name>
<protein>
    <recommendedName>
        <fullName evidence="4">DUF5642 domain-containing protein</fullName>
    </recommendedName>
</protein>